<dbReference type="GO" id="GO:1902201">
    <property type="term" value="P:negative regulation of bacterial-type flagellum-dependent cell motility"/>
    <property type="evidence" value="ECO:0007669"/>
    <property type="project" value="TreeGrafter"/>
</dbReference>
<protein>
    <submittedName>
        <fullName evidence="4">Response regulator receiver modulated diguanylate cyclase</fullName>
    </submittedName>
</protein>
<dbReference type="GO" id="GO:0052621">
    <property type="term" value="F:diguanylate cyclase activity"/>
    <property type="evidence" value="ECO:0007669"/>
    <property type="project" value="TreeGrafter"/>
</dbReference>
<dbReference type="GO" id="GO:0005886">
    <property type="term" value="C:plasma membrane"/>
    <property type="evidence" value="ECO:0007669"/>
    <property type="project" value="TreeGrafter"/>
</dbReference>
<dbReference type="InterPro" id="IPR001789">
    <property type="entry name" value="Sig_transdc_resp-reg_receiver"/>
</dbReference>
<dbReference type="Proteomes" id="UP000278962">
    <property type="component" value="Unassembled WGS sequence"/>
</dbReference>
<name>A0A660L3R5_9ACTN</name>
<organism evidence="4 5">
    <name type="scientific">Solirubrobacter pauli</name>
    <dbReference type="NCBI Taxonomy" id="166793"/>
    <lineage>
        <taxon>Bacteria</taxon>
        <taxon>Bacillati</taxon>
        <taxon>Actinomycetota</taxon>
        <taxon>Thermoleophilia</taxon>
        <taxon>Solirubrobacterales</taxon>
        <taxon>Solirubrobacteraceae</taxon>
        <taxon>Solirubrobacter</taxon>
    </lineage>
</organism>
<dbReference type="InterPro" id="IPR011006">
    <property type="entry name" value="CheY-like_superfamily"/>
</dbReference>
<dbReference type="FunFam" id="3.30.70.270:FF:000001">
    <property type="entry name" value="Diguanylate cyclase domain protein"/>
    <property type="match status" value="1"/>
</dbReference>
<evidence type="ECO:0000256" key="1">
    <source>
        <dbReference type="PROSITE-ProRule" id="PRU00169"/>
    </source>
</evidence>
<dbReference type="GO" id="GO:0000160">
    <property type="term" value="P:phosphorelay signal transduction system"/>
    <property type="evidence" value="ECO:0007669"/>
    <property type="project" value="InterPro"/>
</dbReference>
<dbReference type="NCBIfam" id="TIGR00254">
    <property type="entry name" value="GGDEF"/>
    <property type="match status" value="1"/>
</dbReference>
<keyword evidence="5" id="KW-1185">Reference proteome</keyword>
<evidence type="ECO:0000313" key="5">
    <source>
        <dbReference type="Proteomes" id="UP000278962"/>
    </source>
</evidence>
<proteinExistence type="predicted"/>
<dbReference type="InterPro" id="IPR043128">
    <property type="entry name" value="Rev_trsase/Diguanyl_cyclase"/>
</dbReference>
<dbReference type="RefSeq" id="WP_121256124.1">
    <property type="nucleotide sequence ID" value="NZ_RBIL01000002.1"/>
</dbReference>
<accession>A0A660L3R5</accession>
<dbReference type="GO" id="GO:0043709">
    <property type="term" value="P:cell adhesion involved in single-species biofilm formation"/>
    <property type="evidence" value="ECO:0007669"/>
    <property type="project" value="TreeGrafter"/>
</dbReference>
<evidence type="ECO:0000259" key="3">
    <source>
        <dbReference type="PROSITE" id="PS50887"/>
    </source>
</evidence>
<dbReference type="InterPro" id="IPR000160">
    <property type="entry name" value="GGDEF_dom"/>
</dbReference>
<dbReference type="EMBL" id="RBIL01000002">
    <property type="protein sequence ID" value="RKQ87502.1"/>
    <property type="molecule type" value="Genomic_DNA"/>
</dbReference>
<feature type="domain" description="GGDEF" evidence="3">
    <location>
        <begin position="165"/>
        <end position="292"/>
    </location>
</feature>
<evidence type="ECO:0000259" key="2">
    <source>
        <dbReference type="PROSITE" id="PS50110"/>
    </source>
</evidence>
<dbReference type="SMART" id="SM00267">
    <property type="entry name" value="GGDEF"/>
    <property type="match status" value="1"/>
</dbReference>
<dbReference type="InterPro" id="IPR050469">
    <property type="entry name" value="Diguanylate_Cyclase"/>
</dbReference>
<dbReference type="PANTHER" id="PTHR45138:SF9">
    <property type="entry name" value="DIGUANYLATE CYCLASE DGCM-RELATED"/>
    <property type="match status" value="1"/>
</dbReference>
<gene>
    <name evidence="4" type="ORF">C8N24_5525</name>
</gene>
<dbReference type="Gene3D" id="3.30.70.270">
    <property type="match status" value="1"/>
</dbReference>
<dbReference type="OrthoDB" id="23692at2"/>
<reference evidence="4 5" key="1">
    <citation type="submission" date="2018-10" db="EMBL/GenBank/DDBJ databases">
        <title>Genomic Encyclopedia of Archaeal and Bacterial Type Strains, Phase II (KMG-II): from individual species to whole genera.</title>
        <authorList>
            <person name="Goeker M."/>
        </authorList>
    </citation>
    <scope>NUCLEOTIDE SEQUENCE [LARGE SCALE GENOMIC DNA]</scope>
    <source>
        <strain evidence="4 5">DSM 14954</strain>
    </source>
</reference>
<dbReference type="CDD" id="cd01949">
    <property type="entry name" value="GGDEF"/>
    <property type="match status" value="1"/>
</dbReference>
<dbReference type="PROSITE" id="PS50887">
    <property type="entry name" value="GGDEF"/>
    <property type="match status" value="1"/>
</dbReference>
<dbReference type="InterPro" id="IPR029787">
    <property type="entry name" value="Nucleotide_cyclase"/>
</dbReference>
<comment type="caution">
    <text evidence="1">Lacks conserved residue(s) required for the propagation of feature annotation.</text>
</comment>
<dbReference type="Pfam" id="PF00990">
    <property type="entry name" value="GGDEF"/>
    <property type="match status" value="1"/>
</dbReference>
<dbReference type="SUPFAM" id="SSF52172">
    <property type="entry name" value="CheY-like"/>
    <property type="match status" value="1"/>
</dbReference>
<dbReference type="PANTHER" id="PTHR45138">
    <property type="entry name" value="REGULATORY COMPONENTS OF SENSORY TRANSDUCTION SYSTEM"/>
    <property type="match status" value="1"/>
</dbReference>
<comment type="caution">
    <text evidence="4">The sequence shown here is derived from an EMBL/GenBank/DDBJ whole genome shotgun (WGS) entry which is preliminary data.</text>
</comment>
<feature type="domain" description="Response regulatory" evidence="2">
    <location>
        <begin position="2"/>
        <end position="115"/>
    </location>
</feature>
<dbReference type="Gene3D" id="3.40.50.2300">
    <property type="match status" value="1"/>
</dbReference>
<dbReference type="AlphaFoldDB" id="A0A660L3R5"/>
<evidence type="ECO:0000313" key="4">
    <source>
        <dbReference type="EMBL" id="RKQ87502.1"/>
    </source>
</evidence>
<dbReference type="PROSITE" id="PS50110">
    <property type="entry name" value="RESPONSE_REGULATORY"/>
    <property type="match status" value="1"/>
</dbReference>
<dbReference type="SUPFAM" id="SSF55073">
    <property type="entry name" value="Nucleotide cyclase"/>
    <property type="match status" value="1"/>
</dbReference>
<sequence length="296" mass="31935">MRVLLAHALTPKRRRIARVLAAAGHDVRETDDPVAALAHCRAWEPDVALIHTDISGDLVCDIKSDPVAYGTAILLIERPELSPDAAVEGMRRGVQDYLIEPVADGEVLTRVEAAARTKELQHELVAQGARLEALLREDALTGLSNRRAILTQLAGMVSGARRHGHPLSVAVCDIDHFKRVNDTHGHKVGDEVLVAAAHAMGTHLRQEDQLGRLGGEEFLVLLPDTDGDAAMHAAERMREEVAAAPTPVPITVSIGIATWEDGETPETLLARADEALYAAKDAGRDRVLAATLHDRT</sequence>